<dbReference type="PROSITE" id="PS50113">
    <property type="entry name" value="PAC"/>
    <property type="match status" value="1"/>
</dbReference>
<dbReference type="Pfam" id="PF00990">
    <property type="entry name" value="GGDEF"/>
    <property type="match status" value="1"/>
</dbReference>
<dbReference type="Pfam" id="PF00563">
    <property type="entry name" value="EAL"/>
    <property type="match status" value="1"/>
</dbReference>
<dbReference type="EMBL" id="WMIB01000007">
    <property type="protein sequence ID" value="MTH53637.1"/>
    <property type="molecule type" value="Genomic_DNA"/>
</dbReference>
<sequence length="783" mass="86919">MNVDPSTVSGLSDILNPWIYGICALISILTVFCILGFTLKLKKAPNTRIRDKILVSAGVGLLFWVTQLLFYTSLRFSVSPDWKNAIFLPVFIILCYILFHLISAGKVGRGKSKKYAEVCIYMTAALLAADYTGFYPLYADSMDFNIQLAILTAAIIAGTVFSGAQLLFLVLEEEAERTALYWSTAGSILIGMGLSVLPYMIIFSVLAIEDQHHPFVLLPYTIGLIAMTALEFIPSYYAYSKLNVQKEEYASLYQNNLDAVFTLDAAGIIKGCNRAAVLMTGYAENELLGKSYSLLGTGGELGEFYKEKAVSGEAFSAEVDVAKKDGTVFKVIASIISITAQGRDKGLYAILKDMTEIREAEETIQYMAYFDELTELPNQKKFRMMIKELTVPYTLVSICISNLSSITELYGEKAGEEVIKSAAGMLAKNLPPGSLLAYTDTSVFSLAITGKRPEELNKSRFFELEKPVFFKDTIINMTVAAGAAVYPYDSPSHDDVYKYAGMALTVALEKSTEKHQVFSSKLNEDYHRQLYMENELRKAIQAGELNVHYQPKFNLESGMFNSAEALVRWSHPELGHVSPGIFIPIAEKTGLIRSLEKFVLSTAFLQMKEWQKAGYPFKRVAVNFSHYHFYDDGIVDTVKEVLDATGLDPNCAEIEITESSMIENKADTISKLHDLKDLGIKISLDDFGTGYSSLSYLQELPIDVLKIDRSFINKINTSSQSNAILSSIISMARDLELEIVAEGVETKEQLEFLGSLKCPSIQGFYFSPPLPAAELGDFISQYH</sequence>
<feature type="transmembrane region" description="Helical" evidence="1">
    <location>
        <begin position="146"/>
        <end position="168"/>
    </location>
</feature>
<dbReference type="AlphaFoldDB" id="A0A7X2V4D0"/>
<feature type="transmembrane region" description="Helical" evidence="1">
    <location>
        <begin position="115"/>
        <end position="134"/>
    </location>
</feature>
<evidence type="ECO:0000259" key="3">
    <source>
        <dbReference type="PROSITE" id="PS50113"/>
    </source>
</evidence>
<dbReference type="InterPro" id="IPR052155">
    <property type="entry name" value="Biofilm_reg_signaling"/>
</dbReference>
<dbReference type="Pfam" id="PF13426">
    <property type="entry name" value="PAS_9"/>
    <property type="match status" value="1"/>
</dbReference>
<dbReference type="FunFam" id="3.20.20.450:FF:000001">
    <property type="entry name" value="Cyclic di-GMP phosphodiesterase yahA"/>
    <property type="match status" value="1"/>
</dbReference>
<comment type="caution">
    <text evidence="5">The sequence shown here is derived from an EMBL/GenBank/DDBJ whole genome shotgun (WGS) entry which is preliminary data.</text>
</comment>
<dbReference type="Proteomes" id="UP000434639">
    <property type="component" value="Unassembled WGS sequence"/>
</dbReference>
<feature type="transmembrane region" description="Helical" evidence="1">
    <location>
        <begin position="220"/>
        <end position="239"/>
    </location>
</feature>
<proteinExistence type="predicted"/>
<keyword evidence="1" id="KW-0472">Membrane</keyword>
<keyword evidence="1" id="KW-0812">Transmembrane</keyword>
<keyword evidence="6" id="KW-1185">Reference proteome</keyword>
<feature type="domain" description="EAL" evidence="4">
    <location>
        <begin position="529"/>
        <end position="783"/>
    </location>
</feature>
<evidence type="ECO:0000313" key="6">
    <source>
        <dbReference type="Proteomes" id="UP000434639"/>
    </source>
</evidence>
<evidence type="ECO:0000313" key="5">
    <source>
        <dbReference type="EMBL" id="MTH53637.1"/>
    </source>
</evidence>
<reference evidence="5 6" key="1">
    <citation type="journal article" date="2017" name="Int. J. Syst. Evol. Microbiol.">
        <title>Bacillus mangrovi sp. nov., isolated from a sediment sample from a mangrove forest.</title>
        <authorList>
            <person name="Gupta V."/>
            <person name="Singh P.K."/>
            <person name="Korpole S."/>
            <person name="Tanuku N.R.S."/>
            <person name="Pinnaka A.K."/>
        </authorList>
    </citation>
    <scope>NUCLEOTIDE SEQUENCE [LARGE SCALE GENOMIC DNA]</scope>
    <source>
        <strain evidence="5 6">KCTC 33872</strain>
    </source>
</reference>
<dbReference type="InterPro" id="IPR000700">
    <property type="entry name" value="PAS-assoc_C"/>
</dbReference>
<name>A0A7X2V4D0_9BACI</name>
<feature type="domain" description="PAS" evidence="2">
    <location>
        <begin position="245"/>
        <end position="291"/>
    </location>
</feature>
<gene>
    <name evidence="5" type="ORF">GKZ89_09500</name>
</gene>
<dbReference type="SMART" id="SM00267">
    <property type="entry name" value="GGDEF"/>
    <property type="match status" value="1"/>
</dbReference>
<accession>A0A7X2V4D0</accession>
<dbReference type="Gene3D" id="3.20.20.450">
    <property type="entry name" value="EAL domain"/>
    <property type="match status" value="1"/>
</dbReference>
<dbReference type="Gene3D" id="3.30.450.20">
    <property type="entry name" value="PAS domain"/>
    <property type="match status" value="1"/>
</dbReference>
<dbReference type="PROSITE" id="PS50112">
    <property type="entry name" value="PAS"/>
    <property type="match status" value="1"/>
</dbReference>
<dbReference type="SUPFAM" id="SSF55785">
    <property type="entry name" value="PYP-like sensor domain (PAS domain)"/>
    <property type="match status" value="1"/>
</dbReference>
<dbReference type="OrthoDB" id="9759607at2"/>
<dbReference type="SMART" id="SM00052">
    <property type="entry name" value="EAL"/>
    <property type="match status" value="1"/>
</dbReference>
<dbReference type="InterPro" id="IPR035919">
    <property type="entry name" value="EAL_sf"/>
</dbReference>
<keyword evidence="1" id="KW-1133">Transmembrane helix</keyword>
<dbReference type="SUPFAM" id="SSF55073">
    <property type="entry name" value="Nucleotide cyclase"/>
    <property type="match status" value="1"/>
</dbReference>
<dbReference type="InterPro" id="IPR001633">
    <property type="entry name" value="EAL_dom"/>
</dbReference>
<dbReference type="InterPro" id="IPR000160">
    <property type="entry name" value="GGDEF_dom"/>
</dbReference>
<feature type="transmembrane region" description="Helical" evidence="1">
    <location>
        <begin position="86"/>
        <end position="103"/>
    </location>
</feature>
<evidence type="ECO:0000259" key="2">
    <source>
        <dbReference type="PROSITE" id="PS50112"/>
    </source>
</evidence>
<dbReference type="Gene3D" id="3.30.70.270">
    <property type="match status" value="1"/>
</dbReference>
<feature type="transmembrane region" description="Helical" evidence="1">
    <location>
        <begin position="18"/>
        <end position="41"/>
    </location>
</feature>
<dbReference type="InterPro" id="IPR035965">
    <property type="entry name" value="PAS-like_dom_sf"/>
</dbReference>
<evidence type="ECO:0000256" key="1">
    <source>
        <dbReference type="SAM" id="Phobius"/>
    </source>
</evidence>
<feature type="transmembrane region" description="Helical" evidence="1">
    <location>
        <begin position="180"/>
        <end position="208"/>
    </location>
</feature>
<protein>
    <submittedName>
        <fullName evidence="5">EAL domain-containing protein</fullName>
    </submittedName>
</protein>
<evidence type="ECO:0000259" key="4">
    <source>
        <dbReference type="PROSITE" id="PS50883"/>
    </source>
</evidence>
<dbReference type="InterPro" id="IPR029787">
    <property type="entry name" value="Nucleotide_cyclase"/>
</dbReference>
<dbReference type="PANTHER" id="PTHR44757:SF2">
    <property type="entry name" value="BIOFILM ARCHITECTURE MAINTENANCE PROTEIN MBAA"/>
    <property type="match status" value="1"/>
</dbReference>
<dbReference type="InterPro" id="IPR043128">
    <property type="entry name" value="Rev_trsase/Diguanyl_cyclase"/>
</dbReference>
<dbReference type="InterPro" id="IPR000014">
    <property type="entry name" value="PAS"/>
</dbReference>
<dbReference type="SUPFAM" id="SSF141868">
    <property type="entry name" value="EAL domain-like"/>
    <property type="match status" value="1"/>
</dbReference>
<organism evidence="5 6">
    <name type="scientific">Metabacillus mangrovi</name>
    <dbReference type="NCBI Taxonomy" id="1491830"/>
    <lineage>
        <taxon>Bacteria</taxon>
        <taxon>Bacillati</taxon>
        <taxon>Bacillota</taxon>
        <taxon>Bacilli</taxon>
        <taxon>Bacillales</taxon>
        <taxon>Bacillaceae</taxon>
        <taxon>Metabacillus</taxon>
    </lineage>
</organism>
<dbReference type="SMART" id="SM00091">
    <property type="entry name" value="PAS"/>
    <property type="match status" value="1"/>
</dbReference>
<dbReference type="NCBIfam" id="TIGR00229">
    <property type="entry name" value="sensory_box"/>
    <property type="match status" value="1"/>
</dbReference>
<feature type="domain" description="PAC" evidence="3">
    <location>
        <begin position="315"/>
        <end position="366"/>
    </location>
</feature>
<dbReference type="CDD" id="cd00130">
    <property type="entry name" value="PAS"/>
    <property type="match status" value="1"/>
</dbReference>
<dbReference type="PROSITE" id="PS50883">
    <property type="entry name" value="EAL"/>
    <property type="match status" value="1"/>
</dbReference>
<dbReference type="CDD" id="cd01948">
    <property type="entry name" value="EAL"/>
    <property type="match status" value="1"/>
</dbReference>
<dbReference type="PANTHER" id="PTHR44757">
    <property type="entry name" value="DIGUANYLATE CYCLASE DGCP"/>
    <property type="match status" value="1"/>
</dbReference>
<feature type="transmembrane region" description="Helical" evidence="1">
    <location>
        <begin position="53"/>
        <end position="74"/>
    </location>
</feature>